<dbReference type="EMBL" id="CAJVQB010004795">
    <property type="protein sequence ID" value="CAG8645833.1"/>
    <property type="molecule type" value="Genomic_DNA"/>
</dbReference>
<keyword evidence="3" id="KW-1185">Reference proteome</keyword>
<gene>
    <name evidence="2" type="ORF">GMARGA_LOCUS9091</name>
</gene>
<dbReference type="InterPro" id="IPR021109">
    <property type="entry name" value="Peptidase_aspartic_dom_sf"/>
</dbReference>
<dbReference type="Gene3D" id="2.40.70.10">
    <property type="entry name" value="Acid Proteases"/>
    <property type="match status" value="1"/>
</dbReference>
<accession>A0ABN7UPR1</accession>
<evidence type="ECO:0000256" key="1">
    <source>
        <dbReference type="SAM" id="MobiDB-lite"/>
    </source>
</evidence>
<feature type="non-terminal residue" evidence="2">
    <location>
        <position position="1"/>
    </location>
</feature>
<evidence type="ECO:0000313" key="3">
    <source>
        <dbReference type="Proteomes" id="UP000789901"/>
    </source>
</evidence>
<protein>
    <submittedName>
        <fullName evidence="2">3252_t:CDS:1</fullName>
    </submittedName>
</protein>
<organism evidence="2 3">
    <name type="scientific">Gigaspora margarita</name>
    <dbReference type="NCBI Taxonomy" id="4874"/>
    <lineage>
        <taxon>Eukaryota</taxon>
        <taxon>Fungi</taxon>
        <taxon>Fungi incertae sedis</taxon>
        <taxon>Mucoromycota</taxon>
        <taxon>Glomeromycotina</taxon>
        <taxon>Glomeromycetes</taxon>
        <taxon>Diversisporales</taxon>
        <taxon>Gigasporaceae</taxon>
        <taxon>Gigaspora</taxon>
    </lineage>
</organism>
<evidence type="ECO:0000313" key="2">
    <source>
        <dbReference type="EMBL" id="CAG8645833.1"/>
    </source>
</evidence>
<comment type="caution">
    <text evidence="2">The sequence shown here is derived from an EMBL/GenBank/DDBJ whole genome shotgun (WGS) entry which is preliminary data.</text>
</comment>
<feature type="region of interest" description="Disordered" evidence="1">
    <location>
        <begin position="1"/>
        <end position="28"/>
    </location>
</feature>
<name>A0ABN7UPR1_GIGMA</name>
<dbReference type="Proteomes" id="UP000789901">
    <property type="component" value="Unassembled WGS sequence"/>
</dbReference>
<feature type="compositionally biased region" description="Basic and acidic residues" evidence="1">
    <location>
        <begin position="16"/>
        <end position="28"/>
    </location>
</feature>
<sequence>HPDINLTIKQKKVKSKQSESQKEKKLCAKPHNDKEPIAITKEIPMKVKSSLIKGNPIIAILDFEAAPIVEDQSPLAQLKNVRIILQDIVIPIGLKVIESIKKILLLETDWFTKARAILDFDKHTLNIRYLGRQTTINTTLPIPVNKNKDKNEDQWIDDLKKEDNLLKKKNRILIDIGILEIGFYFDTFANACAAIENYATKTNMVLILDKASKNPDSSCYRQAYFVCEKQEKYSRKEENYTTK</sequence>
<reference evidence="2 3" key="1">
    <citation type="submission" date="2021-06" db="EMBL/GenBank/DDBJ databases">
        <authorList>
            <person name="Kallberg Y."/>
            <person name="Tangrot J."/>
            <person name="Rosling A."/>
        </authorList>
    </citation>
    <scope>NUCLEOTIDE SEQUENCE [LARGE SCALE GENOMIC DNA]</scope>
    <source>
        <strain evidence="2 3">120-4 pot B 10/14</strain>
    </source>
</reference>
<proteinExistence type="predicted"/>